<dbReference type="Proteomes" id="UP001196413">
    <property type="component" value="Unassembled WGS sequence"/>
</dbReference>
<reference evidence="1" key="1">
    <citation type="submission" date="2021-06" db="EMBL/GenBank/DDBJ databases">
        <title>Parelaphostrongylus tenuis whole genome reference sequence.</title>
        <authorList>
            <person name="Garwood T.J."/>
            <person name="Larsen P.A."/>
            <person name="Fountain-Jones N.M."/>
            <person name="Garbe J.R."/>
            <person name="Macchietto M.G."/>
            <person name="Kania S.A."/>
            <person name="Gerhold R.W."/>
            <person name="Richards J.E."/>
            <person name="Wolf T.M."/>
        </authorList>
    </citation>
    <scope>NUCLEOTIDE SEQUENCE</scope>
    <source>
        <strain evidence="1">MNPRO001-30</strain>
        <tissue evidence="1">Meninges</tissue>
    </source>
</reference>
<organism evidence="1 2">
    <name type="scientific">Parelaphostrongylus tenuis</name>
    <name type="common">Meningeal worm</name>
    <dbReference type="NCBI Taxonomy" id="148309"/>
    <lineage>
        <taxon>Eukaryota</taxon>
        <taxon>Metazoa</taxon>
        <taxon>Ecdysozoa</taxon>
        <taxon>Nematoda</taxon>
        <taxon>Chromadorea</taxon>
        <taxon>Rhabditida</taxon>
        <taxon>Rhabditina</taxon>
        <taxon>Rhabditomorpha</taxon>
        <taxon>Strongyloidea</taxon>
        <taxon>Metastrongylidae</taxon>
        <taxon>Parelaphostrongylus</taxon>
    </lineage>
</organism>
<proteinExistence type="predicted"/>
<sequence length="58" mass="6338">MSSRERRHAIRNAAREIVCGIPSSQPGDLIDLPSVSTIPAYECFAERISASSASEKFE</sequence>
<accession>A0AAD5QT79</accession>
<evidence type="ECO:0000313" key="2">
    <source>
        <dbReference type="Proteomes" id="UP001196413"/>
    </source>
</evidence>
<dbReference type="EMBL" id="JAHQIW010003950">
    <property type="protein sequence ID" value="KAJ1360745.1"/>
    <property type="molecule type" value="Genomic_DNA"/>
</dbReference>
<name>A0AAD5QT79_PARTN</name>
<gene>
    <name evidence="1" type="ORF">KIN20_019794</name>
</gene>
<protein>
    <submittedName>
        <fullName evidence="1">Uncharacterized protein</fullName>
    </submittedName>
</protein>
<evidence type="ECO:0000313" key="1">
    <source>
        <dbReference type="EMBL" id="KAJ1360745.1"/>
    </source>
</evidence>
<keyword evidence="2" id="KW-1185">Reference proteome</keyword>
<dbReference type="AlphaFoldDB" id="A0AAD5QT79"/>
<comment type="caution">
    <text evidence="1">The sequence shown here is derived from an EMBL/GenBank/DDBJ whole genome shotgun (WGS) entry which is preliminary data.</text>
</comment>